<comment type="caution">
    <text evidence="2">The sequence shown here is derived from an EMBL/GenBank/DDBJ whole genome shotgun (WGS) entry which is preliminary data.</text>
</comment>
<feature type="region of interest" description="Disordered" evidence="1">
    <location>
        <begin position="352"/>
        <end position="376"/>
    </location>
</feature>
<proteinExistence type="predicted"/>
<dbReference type="SUPFAM" id="SSF46565">
    <property type="entry name" value="Chaperone J-domain"/>
    <property type="match status" value="1"/>
</dbReference>
<evidence type="ECO:0000313" key="2">
    <source>
        <dbReference type="EMBL" id="KAF4664412.1"/>
    </source>
</evidence>
<name>A0A7J6LYP8_PERCH</name>
<evidence type="ECO:0008006" key="4">
    <source>
        <dbReference type="Google" id="ProtNLM"/>
    </source>
</evidence>
<feature type="region of interest" description="Disordered" evidence="1">
    <location>
        <begin position="1"/>
        <end position="33"/>
    </location>
</feature>
<dbReference type="Proteomes" id="UP000591131">
    <property type="component" value="Unassembled WGS sequence"/>
</dbReference>
<sequence length="401" mass="43756">MSDCDSQTTSDDEDSTSSSSSAEEVTEWGQTPLVPQLSADGIYRIDSSDFLGVRGPSPTTSLLSWPDSQDKPPYVEIADLRLHRGTITVSSGQTLTLNHCEIEECRISAGSGATLHVRSCKWKGGLRPAIHVCLNSMVEGVEAAPHIVVQDCTFSDMQVALSLEMERYPSEDDITDGTTPAVSLKGCHFTHIRGAAVVMAIHLRSPIVTEQLPSHSIDETLLYHIKLNSLLAIENSSLNTCAAEFEISIAGSKLLRPFSFSSWPLVSGEYLTPRRGSAGRGAPQVKATVSEDSACLKVSCPPASGHRKRSIKNRSSSSLTQVGLWMETLGCSEDVSSLSREMVMSSYRRRSLAVHPDKRGSGSSEEEESSSPEDFLNLVQARDELLQWLEGCQDKRGRRRR</sequence>
<protein>
    <recommendedName>
        <fullName evidence="4">J domain-containing protein</fullName>
    </recommendedName>
</protein>
<accession>A0A7J6LYP8</accession>
<dbReference type="EMBL" id="JAAPAO010000288">
    <property type="protein sequence ID" value="KAF4664412.1"/>
    <property type="molecule type" value="Genomic_DNA"/>
</dbReference>
<keyword evidence="3" id="KW-1185">Reference proteome</keyword>
<evidence type="ECO:0000313" key="3">
    <source>
        <dbReference type="Proteomes" id="UP000591131"/>
    </source>
</evidence>
<dbReference type="InterPro" id="IPR036869">
    <property type="entry name" value="J_dom_sf"/>
</dbReference>
<dbReference type="OrthoDB" id="10454122at2759"/>
<reference evidence="2 3" key="1">
    <citation type="submission" date="2020-04" db="EMBL/GenBank/DDBJ databases">
        <title>Perkinsus chesapeaki whole genome sequence.</title>
        <authorList>
            <person name="Bogema D.R."/>
        </authorList>
    </citation>
    <scope>NUCLEOTIDE SEQUENCE [LARGE SCALE GENOMIC DNA]</scope>
    <source>
        <strain evidence="2">ATCC PRA-425</strain>
    </source>
</reference>
<organism evidence="2 3">
    <name type="scientific">Perkinsus chesapeaki</name>
    <name type="common">Clam parasite</name>
    <name type="synonym">Perkinsus andrewsi</name>
    <dbReference type="NCBI Taxonomy" id="330153"/>
    <lineage>
        <taxon>Eukaryota</taxon>
        <taxon>Sar</taxon>
        <taxon>Alveolata</taxon>
        <taxon>Perkinsozoa</taxon>
        <taxon>Perkinsea</taxon>
        <taxon>Perkinsida</taxon>
        <taxon>Perkinsidae</taxon>
        <taxon>Perkinsus</taxon>
    </lineage>
</organism>
<evidence type="ECO:0000256" key="1">
    <source>
        <dbReference type="SAM" id="MobiDB-lite"/>
    </source>
</evidence>
<dbReference type="AlphaFoldDB" id="A0A7J6LYP8"/>
<gene>
    <name evidence="2" type="ORF">FOL47_005134</name>
</gene>